<dbReference type="PANTHER" id="PTHR43557:SF2">
    <property type="entry name" value="RIESKE DOMAIN-CONTAINING PROTEIN-RELATED"/>
    <property type="match status" value="1"/>
</dbReference>
<dbReference type="Gene3D" id="3.50.50.60">
    <property type="entry name" value="FAD/NAD(P)-binding domain"/>
    <property type="match status" value="2"/>
</dbReference>
<evidence type="ECO:0000256" key="1">
    <source>
        <dbReference type="ARBA" id="ARBA00001974"/>
    </source>
</evidence>
<name>A0A1I4BPF7_9ACTN</name>
<dbReference type="RefSeq" id="WP_091322189.1">
    <property type="nucleotide sequence ID" value="NZ_FOSW01000003.1"/>
</dbReference>
<dbReference type="Pfam" id="PF14759">
    <property type="entry name" value="Reductase_C"/>
    <property type="match status" value="1"/>
</dbReference>
<dbReference type="Pfam" id="PF07992">
    <property type="entry name" value="Pyr_redox_2"/>
    <property type="match status" value="1"/>
</dbReference>
<evidence type="ECO:0000313" key="8">
    <source>
        <dbReference type="Proteomes" id="UP000199152"/>
    </source>
</evidence>
<reference evidence="8" key="1">
    <citation type="submission" date="2016-10" db="EMBL/GenBank/DDBJ databases">
        <authorList>
            <person name="Varghese N."/>
            <person name="Submissions S."/>
        </authorList>
    </citation>
    <scope>NUCLEOTIDE SEQUENCE [LARGE SCALE GENOMIC DNA]</scope>
    <source>
        <strain evidence="8">DSM 45317</strain>
    </source>
</reference>
<proteinExistence type="predicted"/>
<dbReference type="InterPro" id="IPR016156">
    <property type="entry name" value="FAD/NAD-linked_Rdtase_dimer_sf"/>
</dbReference>
<dbReference type="GO" id="GO:0005737">
    <property type="term" value="C:cytoplasm"/>
    <property type="evidence" value="ECO:0007669"/>
    <property type="project" value="TreeGrafter"/>
</dbReference>
<evidence type="ECO:0000259" key="5">
    <source>
        <dbReference type="Pfam" id="PF07992"/>
    </source>
</evidence>
<dbReference type="OrthoDB" id="1145at2"/>
<dbReference type="EMBL" id="FOSW01000003">
    <property type="protein sequence ID" value="SFK69909.1"/>
    <property type="molecule type" value="Genomic_DNA"/>
</dbReference>
<dbReference type="InterPro" id="IPR023753">
    <property type="entry name" value="FAD/NAD-binding_dom"/>
</dbReference>
<gene>
    <name evidence="7" type="ORF">SAMN04488085_103112</name>
</gene>
<dbReference type="AlphaFoldDB" id="A0A1I4BPF7"/>
<keyword evidence="3" id="KW-0274">FAD</keyword>
<protein>
    <submittedName>
        <fullName evidence="7">Reductase C-terminal</fullName>
    </submittedName>
</protein>
<evidence type="ECO:0000313" key="7">
    <source>
        <dbReference type="EMBL" id="SFK69909.1"/>
    </source>
</evidence>
<keyword evidence="8" id="KW-1185">Reference proteome</keyword>
<dbReference type="Proteomes" id="UP000199152">
    <property type="component" value="Unassembled WGS sequence"/>
</dbReference>
<evidence type="ECO:0000256" key="2">
    <source>
        <dbReference type="ARBA" id="ARBA00022630"/>
    </source>
</evidence>
<keyword evidence="2" id="KW-0285">Flavoprotein</keyword>
<evidence type="ECO:0000256" key="4">
    <source>
        <dbReference type="ARBA" id="ARBA00023002"/>
    </source>
</evidence>
<dbReference type="PANTHER" id="PTHR43557">
    <property type="entry name" value="APOPTOSIS-INDUCING FACTOR 1"/>
    <property type="match status" value="1"/>
</dbReference>
<dbReference type="InterPro" id="IPR036188">
    <property type="entry name" value="FAD/NAD-bd_sf"/>
</dbReference>
<organism evidence="7 8">
    <name type="scientific">Geodermatophilus ruber</name>
    <dbReference type="NCBI Taxonomy" id="504800"/>
    <lineage>
        <taxon>Bacteria</taxon>
        <taxon>Bacillati</taxon>
        <taxon>Actinomycetota</taxon>
        <taxon>Actinomycetes</taxon>
        <taxon>Geodermatophilales</taxon>
        <taxon>Geodermatophilaceae</taxon>
        <taxon>Geodermatophilus</taxon>
    </lineage>
</organism>
<keyword evidence="4" id="KW-0560">Oxidoreductase</keyword>
<dbReference type="GO" id="GO:0016651">
    <property type="term" value="F:oxidoreductase activity, acting on NAD(P)H"/>
    <property type="evidence" value="ECO:0007669"/>
    <property type="project" value="TreeGrafter"/>
</dbReference>
<sequence>MPLAPARIVVAGASLAGVHTVRALRARQYAGEIVLIGAEPGGDDVVAVDRPALSKDFLTDPAAAPMPLLSPDDLAELDVRLVRGPAVHLDVPGHQVLLADGQRLDFSQVVVATGSTPRPLPGVEPRPGVHQLRTLADATAIRAGCAAATRLVVVGGGFIGAEVAWTARALGCTVTVVELLPQMMVRGLGPVVGAALTRRYAAAGIDLRMGVGVVDIGGDRRVEEVRLTDGSRLPADLVVLGLGTRPETSWLEDSGLDLRDGVVCDERLAARGVDDVFAVGDVVRWRHPRYGQDTRVEHWTNAVESAGVVAANLTGGNQVHDPVPYVWSDQLDSRLQVFGRLRPQDDLRIVHGALDGSFVAVSGGDGALQGVVGLGAMRPLMPYRKLLVAGASWDDALALAGAGAVGAAR</sequence>
<dbReference type="PRINTS" id="PR00411">
    <property type="entry name" value="PNDRDTASEI"/>
</dbReference>
<dbReference type="STRING" id="504800.SAMN04488085_103112"/>
<dbReference type="InterPro" id="IPR050446">
    <property type="entry name" value="FAD-oxidoreductase/Apoptosis"/>
</dbReference>
<dbReference type="InParanoid" id="A0A1I4BPF7"/>
<feature type="domain" description="Reductase C-terminal" evidence="6">
    <location>
        <begin position="325"/>
        <end position="397"/>
    </location>
</feature>
<dbReference type="PRINTS" id="PR00368">
    <property type="entry name" value="FADPNR"/>
</dbReference>
<evidence type="ECO:0000259" key="6">
    <source>
        <dbReference type="Pfam" id="PF14759"/>
    </source>
</evidence>
<dbReference type="InterPro" id="IPR028202">
    <property type="entry name" value="Reductase_C"/>
</dbReference>
<accession>A0A1I4BPF7</accession>
<dbReference type="Gene3D" id="3.30.390.30">
    <property type="match status" value="1"/>
</dbReference>
<dbReference type="SUPFAM" id="SSF55424">
    <property type="entry name" value="FAD/NAD-linked reductases, dimerisation (C-terminal) domain"/>
    <property type="match status" value="1"/>
</dbReference>
<evidence type="ECO:0000256" key="3">
    <source>
        <dbReference type="ARBA" id="ARBA00022827"/>
    </source>
</evidence>
<dbReference type="SUPFAM" id="SSF51905">
    <property type="entry name" value="FAD/NAD(P)-binding domain"/>
    <property type="match status" value="2"/>
</dbReference>
<feature type="domain" description="FAD/NAD(P)-binding" evidence="5">
    <location>
        <begin position="7"/>
        <end position="306"/>
    </location>
</feature>
<comment type="cofactor">
    <cofactor evidence="1">
        <name>FAD</name>
        <dbReference type="ChEBI" id="CHEBI:57692"/>
    </cofactor>
</comment>